<dbReference type="AlphaFoldDB" id="A0A8K0WX66"/>
<keyword evidence="3" id="KW-1185">Reference proteome</keyword>
<dbReference type="Proteomes" id="UP000813444">
    <property type="component" value="Unassembled WGS sequence"/>
</dbReference>
<sequence>MANSNCFDPYSSPRSPFLLLERKSGLTSASHDYDLLHSLTWFLYIDLKDLANARPSQEWLKRQRDEVLSLDPALLRPSHLISRAVLYLAEHSVRGLPDVALLCRSHHQLNPCMIRILMRLVGKECTRYVDRYRRIKADLNVAVADWVARMDAITLTWYTRRDFESRYAYRCGQHLFSLPHDSCEACMISMISGNPGALIDIRAGLVSRRRRAETKGKQVGRRLMGVLDAMLSHYDPETEEYIRAESDCLAGCIAALWSPDPDTVQKSEAPGNPQAEQLTSPRTFTSPSPQQRGDQIHERDDPLPDEEQPRRPSASSQDATYQEPGLQRVLSGNDAECRVQDIAHWVSTQLPNSEMWSPISEAFTIPSAKPEALRIVKTATRGTASSEASPNTVIRVPQAGCSSAHEDSAYFSGPDSVPPRDAPPPTSSMEARAASLRPHRRLNFNKPLPREPIMPEVHGPIMRDAATSPMIFDVAEEDMQRTQLVPIFFRPEESVSSGPVRGQGSVARNLIPLPASRFEGSWV</sequence>
<feature type="compositionally biased region" description="Pro residues" evidence="1">
    <location>
        <begin position="416"/>
        <end position="426"/>
    </location>
</feature>
<proteinExistence type="predicted"/>
<reference evidence="2" key="1">
    <citation type="journal article" date="2021" name="Nat. Commun.">
        <title>Genetic determinants of endophytism in the Arabidopsis root mycobiome.</title>
        <authorList>
            <person name="Mesny F."/>
            <person name="Miyauchi S."/>
            <person name="Thiergart T."/>
            <person name="Pickel B."/>
            <person name="Atanasova L."/>
            <person name="Karlsson M."/>
            <person name="Huettel B."/>
            <person name="Barry K.W."/>
            <person name="Haridas S."/>
            <person name="Chen C."/>
            <person name="Bauer D."/>
            <person name="Andreopoulos W."/>
            <person name="Pangilinan J."/>
            <person name="LaButti K."/>
            <person name="Riley R."/>
            <person name="Lipzen A."/>
            <person name="Clum A."/>
            <person name="Drula E."/>
            <person name="Henrissat B."/>
            <person name="Kohler A."/>
            <person name="Grigoriev I.V."/>
            <person name="Martin F.M."/>
            <person name="Hacquard S."/>
        </authorList>
    </citation>
    <scope>NUCLEOTIDE SEQUENCE</scope>
    <source>
        <strain evidence="2">MPI-CAGE-CH-0235</strain>
    </source>
</reference>
<organism evidence="2 3">
    <name type="scientific">Stachybotrys elegans</name>
    <dbReference type="NCBI Taxonomy" id="80388"/>
    <lineage>
        <taxon>Eukaryota</taxon>
        <taxon>Fungi</taxon>
        <taxon>Dikarya</taxon>
        <taxon>Ascomycota</taxon>
        <taxon>Pezizomycotina</taxon>
        <taxon>Sordariomycetes</taxon>
        <taxon>Hypocreomycetidae</taxon>
        <taxon>Hypocreales</taxon>
        <taxon>Stachybotryaceae</taxon>
        <taxon>Stachybotrys</taxon>
    </lineage>
</organism>
<accession>A0A8K0WX66</accession>
<feature type="region of interest" description="Disordered" evidence="1">
    <location>
        <begin position="261"/>
        <end position="327"/>
    </location>
</feature>
<feature type="compositionally biased region" description="Basic and acidic residues" evidence="1">
    <location>
        <begin position="294"/>
        <end position="310"/>
    </location>
</feature>
<dbReference type="EMBL" id="JAGPNK010000001">
    <property type="protein sequence ID" value="KAH7329397.1"/>
    <property type="molecule type" value="Genomic_DNA"/>
</dbReference>
<feature type="region of interest" description="Disordered" evidence="1">
    <location>
        <begin position="404"/>
        <end position="433"/>
    </location>
</feature>
<feature type="compositionally biased region" description="Polar residues" evidence="1">
    <location>
        <begin position="274"/>
        <end position="293"/>
    </location>
</feature>
<dbReference type="OrthoDB" id="3786931at2759"/>
<comment type="caution">
    <text evidence="2">The sequence shown here is derived from an EMBL/GenBank/DDBJ whole genome shotgun (WGS) entry which is preliminary data.</text>
</comment>
<gene>
    <name evidence="2" type="ORF">B0I35DRAFT_474004</name>
</gene>
<evidence type="ECO:0000313" key="2">
    <source>
        <dbReference type="EMBL" id="KAH7329397.1"/>
    </source>
</evidence>
<name>A0A8K0WX66_9HYPO</name>
<evidence type="ECO:0000256" key="1">
    <source>
        <dbReference type="SAM" id="MobiDB-lite"/>
    </source>
</evidence>
<protein>
    <submittedName>
        <fullName evidence="2">Uncharacterized protein</fullName>
    </submittedName>
</protein>
<evidence type="ECO:0000313" key="3">
    <source>
        <dbReference type="Proteomes" id="UP000813444"/>
    </source>
</evidence>